<dbReference type="PATRIC" id="fig|43678.3.peg.2684"/>
<keyword evidence="1" id="KW-0472">Membrane</keyword>
<gene>
    <name evidence="2" type="ORF">OJAG_25680</name>
</gene>
<protein>
    <submittedName>
        <fullName evidence="2">Uncharacterized protein</fullName>
    </submittedName>
</protein>
<dbReference type="Proteomes" id="UP000076447">
    <property type="component" value="Unassembled WGS sequence"/>
</dbReference>
<feature type="transmembrane region" description="Helical" evidence="1">
    <location>
        <begin position="42"/>
        <end position="63"/>
    </location>
</feature>
<comment type="caution">
    <text evidence="2">The sequence shown here is derived from an EMBL/GenBank/DDBJ whole genome shotgun (WGS) entry which is preliminary data.</text>
</comment>
<evidence type="ECO:0000313" key="3">
    <source>
        <dbReference type="Proteomes" id="UP000076447"/>
    </source>
</evidence>
<reference evidence="2 3" key="1">
    <citation type="submission" date="2016-01" db="EMBL/GenBank/DDBJ databases">
        <title>Genome sequence of Oerskovia enterophila VJag, an agar and cellulose degrading bacterium.</title>
        <authorList>
            <person name="Poehlein A."/>
            <person name="Jag V."/>
            <person name="Bengelsdorf F."/>
            <person name="Duerre P."/>
            <person name="Daniel R."/>
        </authorList>
    </citation>
    <scope>NUCLEOTIDE SEQUENCE [LARGE SCALE GENOMIC DNA]</scope>
    <source>
        <strain evidence="2 3">VJag</strain>
    </source>
</reference>
<keyword evidence="1" id="KW-0812">Transmembrane</keyword>
<evidence type="ECO:0000256" key="1">
    <source>
        <dbReference type="SAM" id="Phobius"/>
    </source>
</evidence>
<accession>A0A163R1R8</accession>
<organism evidence="2 3">
    <name type="scientific">Oerskovia enterophila</name>
    <dbReference type="NCBI Taxonomy" id="43678"/>
    <lineage>
        <taxon>Bacteria</taxon>
        <taxon>Bacillati</taxon>
        <taxon>Actinomycetota</taxon>
        <taxon>Actinomycetes</taxon>
        <taxon>Micrococcales</taxon>
        <taxon>Cellulomonadaceae</taxon>
        <taxon>Oerskovia</taxon>
    </lineage>
</organism>
<proteinExistence type="predicted"/>
<dbReference type="STRING" id="43678.OJAG_25680"/>
<evidence type="ECO:0000313" key="2">
    <source>
        <dbReference type="EMBL" id="KZM34762.1"/>
    </source>
</evidence>
<dbReference type="AlphaFoldDB" id="A0A163R1R8"/>
<dbReference type="RefSeq" id="WP_068708981.1">
    <property type="nucleotide sequence ID" value="NZ_LRIE01000077.1"/>
</dbReference>
<keyword evidence="1" id="KW-1133">Transmembrane helix</keyword>
<sequence length="410" mass="42952">MNVPTDDFFDRLHAAADAVPPSTLDLPVVLATSRRKATARRVLTGVAAFTAVAVVGVGVATGLPGEVAHELAPAAGYETLSTEVVHQEVAPGITAVAEAATYELPDGTVVLDTGIETGAHGDRFLIVSTVDFSAGGPFEDANVVVDPRTGEILDAAAGEDADPSQDPKDPAYIQQMADLGYAPRETQRFQVVAGDEAELRRLRAGAEPTTVLVPVLSSAAVVDTEEGQFVFGATTNEYFDDEPSTFLSSRELITQADGTTGTLLRVPTLTIPERAQAPFALALTNETSFEPQATASIGDGLQATTACTELADGCAVSYDAQSRVAIRSQEQDPRWAGVFTAAAHEDVAVLDSAGNQILFRCRGGDDGTEASFREGLTADQEDRIITSTTDLTFCKVERSTTGDGSLRVGS</sequence>
<name>A0A163R1R8_9CELL</name>
<dbReference type="EMBL" id="LRIE01000077">
    <property type="protein sequence ID" value="KZM34762.1"/>
    <property type="molecule type" value="Genomic_DNA"/>
</dbReference>